<dbReference type="EMBL" id="JAPDOD010000018">
    <property type="protein sequence ID" value="MDA0162407.1"/>
    <property type="molecule type" value="Genomic_DNA"/>
</dbReference>
<evidence type="ECO:0000256" key="1">
    <source>
        <dbReference type="ARBA" id="ARBA00001917"/>
    </source>
</evidence>
<organism evidence="9 10">
    <name type="scientific">Solirubrobacter ginsenosidimutans</name>
    <dbReference type="NCBI Taxonomy" id="490573"/>
    <lineage>
        <taxon>Bacteria</taxon>
        <taxon>Bacillati</taxon>
        <taxon>Actinomycetota</taxon>
        <taxon>Thermoleophilia</taxon>
        <taxon>Solirubrobacterales</taxon>
        <taxon>Solirubrobacteraceae</taxon>
        <taxon>Solirubrobacter</taxon>
    </lineage>
</organism>
<evidence type="ECO:0000256" key="5">
    <source>
        <dbReference type="ARBA" id="ARBA00022857"/>
    </source>
</evidence>
<accession>A0A9X3S2L5</accession>
<evidence type="ECO:0000313" key="10">
    <source>
        <dbReference type="Proteomes" id="UP001149140"/>
    </source>
</evidence>
<gene>
    <name evidence="9" type="ORF">OM076_19195</name>
</gene>
<dbReference type="AlphaFoldDB" id="A0A9X3S2L5"/>
<proteinExistence type="inferred from homology"/>
<evidence type="ECO:0000256" key="2">
    <source>
        <dbReference type="ARBA" id="ARBA00007118"/>
    </source>
</evidence>
<dbReference type="InterPro" id="IPR000415">
    <property type="entry name" value="Nitroreductase-like"/>
</dbReference>
<keyword evidence="3" id="KW-0285">Flavoprotein</keyword>
<sequence length="175" mass="19094">MNTTAFDDLIRTRRTHKAFGPDPVPSDVLLELFELARWAPNHHLTDPWRFRVLGPNARESLKRVAEAAKPGSGSKLDRAPTLIAVSAKQTGDAAQDQEDVLATAVAAYIVLMGAHARGLAGYWRTVPVMESAEGRAALSLPGDELPIGLLHLGDPRQEQRIPDRAPVSEIAFFLE</sequence>
<dbReference type="Pfam" id="PF00881">
    <property type="entry name" value="Nitroreductase"/>
    <property type="match status" value="1"/>
</dbReference>
<evidence type="ECO:0000256" key="6">
    <source>
        <dbReference type="ARBA" id="ARBA00023002"/>
    </source>
</evidence>
<keyword evidence="10" id="KW-1185">Reference proteome</keyword>
<name>A0A9X3S2L5_9ACTN</name>
<dbReference type="GO" id="GO:0016491">
    <property type="term" value="F:oxidoreductase activity"/>
    <property type="evidence" value="ECO:0007669"/>
    <property type="project" value="UniProtKB-KW"/>
</dbReference>
<dbReference type="RefSeq" id="WP_270041647.1">
    <property type="nucleotide sequence ID" value="NZ_JAPDOD010000018.1"/>
</dbReference>
<comment type="similarity">
    <text evidence="2">Belongs to the nitroreductase family.</text>
</comment>
<protein>
    <submittedName>
        <fullName evidence="9">Nitroreductase</fullName>
    </submittedName>
</protein>
<evidence type="ECO:0000259" key="8">
    <source>
        <dbReference type="Pfam" id="PF00881"/>
    </source>
</evidence>
<dbReference type="PANTHER" id="PTHR43821">
    <property type="entry name" value="NAD(P)H NITROREDUCTASE YDJA-RELATED"/>
    <property type="match status" value="1"/>
</dbReference>
<dbReference type="InterPro" id="IPR029479">
    <property type="entry name" value="Nitroreductase"/>
</dbReference>
<dbReference type="Gene3D" id="3.40.109.10">
    <property type="entry name" value="NADH Oxidase"/>
    <property type="match status" value="1"/>
</dbReference>
<dbReference type="SUPFAM" id="SSF55469">
    <property type="entry name" value="FMN-dependent nitroreductase-like"/>
    <property type="match status" value="1"/>
</dbReference>
<reference evidence="9" key="1">
    <citation type="submission" date="2022-10" db="EMBL/GenBank/DDBJ databases">
        <title>The WGS of Solirubrobacter ginsenosidimutans DSM 21036.</title>
        <authorList>
            <person name="Jiang Z."/>
        </authorList>
    </citation>
    <scope>NUCLEOTIDE SEQUENCE</scope>
    <source>
        <strain evidence="9">DSM 21036</strain>
    </source>
</reference>
<dbReference type="InterPro" id="IPR026021">
    <property type="entry name" value="YdjA-like"/>
</dbReference>
<keyword evidence="7" id="KW-0520">NAD</keyword>
<dbReference type="Proteomes" id="UP001149140">
    <property type="component" value="Unassembled WGS sequence"/>
</dbReference>
<keyword evidence="5" id="KW-0521">NADP</keyword>
<comment type="caution">
    <text evidence="9">The sequence shown here is derived from an EMBL/GenBank/DDBJ whole genome shotgun (WGS) entry which is preliminary data.</text>
</comment>
<evidence type="ECO:0000313" key="9">
    <source>
        <dbReference type="EMBL" id="MDA0162407.1"/>
    </source>
</evidence>
<dbReference type="InterPro" id="IPR052530">
    <property type="entry name" value="NAD(P)H_nitroreductase"/>
</dbReference>
<dbReference type="CDD" id="cd02135">
    <property type="entry name" value="YdjA-like"/>
    <property type="match status" value="1"/>
</dbReference>
<keyword evidence="6" id="KW-0560">Oxidoreductase</keyword>
<keyword evidence="4" id="KW-0288">FMN</keyword>
<feature type="domain" description="Nitroreductase" evidence="8">
    <location>
        <begin position="10"/>
        <end position="153"/>
    </location>
</feature>
<evidence type="ECO:0000256" key="3">
    <source>
        <dbReference type="ARBA" id="ARBA00022630"/>
    </source>
</evidence>
<comment type="cofactor">
    <cofactor evidence="1">
        <name>FMN</name>
        <dbReference type="ChEBI" id="CHEBI:58210"/>
    </cofactor>
</comment>
<evidence type="ECO:0000256" key="4">
    <source>
        <dbReference type="ARBA" id="ARBA00022643"/>
    </source>
</evidence>
<evidence type="ECO:0000256" key="7">
    <source>
        <dbReference type="ARBA" id="ARBA00023027"/>
    </source>
</evidence>
<dbReference type="PANTHER" id="PTHR43821:SF1">
    <property type="entry name" value="NAD(P)H NITROREDUCTASE YDJA-RELATED"/>
    <property type="match status" value="1"/>
</dbReference>